<dbReference type="SUPFAM" id="SSF53067">
    <property type="entry name" value="Actin-like ATPase domain"/>
    <property type="match status" value="1"/>
</dbReference>
<keyword evidence="4" id="KW-0472">Membrane</keyword>
<evidence type="ECO:0000256" key="2">
    <source>
        <dbReference type="ARBA" id="ARBA00022741"/>
    </source>
</evidence>
<dbReference type="Gene3D" id="3.30.420.40">
    <property type="match status" value="1"/>
</dbReference>
<dbReference type="EMBL" id="BMAC01000012">
    <property type="protein sequence ID" value="GFP79755.1"/>
    <property type="molecule type" value="Genomic_DNA"/>
</dbReference>
<keyword evidence="2" id="KW-0547">Nucleotide-binding</keyword>
<keyword evidence="4" id="KW-0812">Transmembrane</keyword>
<evidence type="ECO:0000313" key="6">
    <source>
        <dbReference type="Proteomes" id="UP000653305"/>
    </source>
</evidence>
<evidence type="ECO:0000256" key="4">
    <source>
        <dbReference type="SAM" id="Phobius"/>
    </source>
</evidence>
<protein>
    <submittedName>
        <fullName evidence="5">Probable mediator of RNA polymerase ii transcription subunit 37c</fullName>
    </submittedName>
</protein>
<keyword evidence="6" id="KW-1185">Reference proteome</keyword>
<evidence type="ECO:0000256" key="3">
    <source>
        <dbReference type="ARBA" id="ARBA00022840"/>
    </source>
</evidence>
<dbReference type="Pfam" id="PF00012">
    <property type="entry name" value="HSP70"/>
    <property type="match status" value="1"/>
</dbReference>
<proteinExistence type="inferred from homology"/>
<evidence type="ECO:0000313" key="5">
    <source>
        <dbReference type="EMBL" id="GFP79755.1"/>
    </source>
</evidence>
<dbReference type="InterPro" id="IPR013126">
    <property type="entry name" value="Hsp_70_fam"/>
</dbReference>
<comment type="similarity">
    <text evidence="1">Belongs to the heat shock protein 70 family.</text>
</comment>
<feature type="transmembrane region" description="Helical" evidence="4">
    <location>
        <begin position="87"/>
        <end position="104"/>
    </location>
</feature>
<dbReference type="InterPro" id="IPR043129">
    <property type="entry name" value="ATPase_NBD"/>
</dbReference>
<dbReference type="PANTHER" id="PTHR19375">
    <property type="entry name" value="HEAT SHOCK PROTEIN 70KDA"/>
    <property type="match status" value="1"/>
</dbReference>
<organism evidence="5 6">
    <name type="scientific">Phtheirospermum japonicum</name>
    <dbReference type="NCBI Taxonomy" id="374723"/>
    <lineage>
        <taxon>Eukaryota</taxon>
        <taxon>Viridiplantae</taxon>
        <taxon>Streptophyta</taxon>
        <taxon>Embryophyta</taxon>
        <taxon>Tracheophyta</taxon>
        <taxon>Spermatophyta</taxon>
        <taxon>Magnoliopsida</taxon>
        <taxon>eudicotyledons</taxon>
        <taxon>Gunneridae</taxon>
        <taxon>Pentapetalae</taxon>
        <taxon>asterids</taxon>
        <taxon>lamiids</taxon>
        <taxon>Lamiales</taxon>
        <taxon>Orobanchaceae</taxon>
        <taxon>Orobanchaceae incertae sedis</taxon>
        <taxon>Phtheirospermum</taxon>
    </lineage>
</organism>
<keyword evidence="3" id="KW-0067">ATP-binding</keyword>
<dbReference type="FunFam" id="3.30.420.40:FF:000545">
    <property type="entry name" value="Endoplasmic reticulum chaperone BiP"/>
    <property type="match status" value="1"/>
</dbReference>
<comment type="caution">
    <text evidence="5">The sequence shown here is derived from an EMBL/GenBank/DDBJ whole genome shotgun (WGS) entry which is preliminary data.</text>
</comment>
<accession>A0A830B6M6</accession>
<gene>
    <name evidence="5" type="ORF">PHJA_000119000</name>
</gene>
<reference evidence="5" key="1">
    <citation type="submission" date="2020-07" db="EMBL/GenBank/DDBJ databases">
        <title>Ethylene signaling mediates host invasion by parasitic plants.</title>
        <authorList>
            <person name="Yoshida S."/>
        </authorList>
    </citation>
    <scope>NUCLEOTIDE SEQUENCE</scope>
    <source>
        <strain evidence="5">Okayama</strain>
    </source>
</reference>
<dbReference type="OrthoDB" id="910573at2759"/>
<name>A0A830B6M6_9LAMI</name>
<dbReference type="GO" id="GO:0005524">
    <property type="term" value="F:ATP binding"/>
    <property type="evidence" value="ECO:0007669"/>
    <property type="project" value="UniProtKB-KW"/>
</dbReference>
<sequence>MVLIKMRKTAEAFLGPTVKNTVVTVLAYLNDPQCQATKDAGVIAGLNVMHIINEPTAAIANFSLSPSSSTFKRWTPSKRKKTKKMKVRKFLFLFVCLFSVIRINQAERCIYKE</sequence>
<dbReference type="AlphaFoldDB" id="A0A830B6M6"/>
<dbReference type="GO" id="GO:0140662">
    <property type="term" value="F:ATP-dependent protein folding chaperone"/>
    <property type="evidence" value="ECO:0007669"/>
    <property type="project" value="InterPro"/>
</dbReference>
<dbReference type="Proteomes" id="UP000653305">
    <property type="component" value="Unassembled WGS sequence"/>
</dbReference>
<keyword evidence="4" id="KW-1133">Transmembrane helix</keyword>
<evidence type="ECO:0000256" key="1">
    <source>
        <dbReference type="ARBA" id="ARBA00007381"/>
    </source>
</evidence>